<dbReference type="Proteomes" id="UP001208570">
    <property type="component" value="Unassembled WGS sequence"/>
</dbReference>
<keyword evidence="6" id="KW-1185">Reference proteome</keyword>
<dbReference type="EMBL" id="JAODUP010000028">
    <property type="protein sequence ID" value="KAK2167400.1"/>
    <property type="molecule type" value="Genomic_DNA"/>
</dbReference>
<proteinExistence type="inferred from homology"/>
<comment type="subcellular location">
    <subcellularLocation>
        <location evidence="1">Nucleus</location>
    </subcellularLocation>
</comment>
<evidence type="ECO:0000256" key="2">
    <source>
        <dbReference type="ARBA" id="ARBA00010391"/>
    </source>
</evidence>
<dbReference type="GO" id="GO:0032039">
    <property type="term" value="C:integrator complex"/>
    <property type="evidence" value="ECO:0007669"/>
    <property type="project" value="InterPro"/>
</dbReference>
<comment type="caution">
    <text evidence="5">The sequence shown here is derived from an EMBL/GenBank/DDBJ whole genome shotgun (WGS) entry which is preliminary data.</text>
</comment>
<protein>
    <recommendedName>
        <fullName evidence="3">Integrator complex subunit 10</fullName>
    </recommendedName>
</protein>
<keyword evidence="4" id="KW-0539">Nucleus</keyword>
<evidence type="ECO:0000313" key="6">
    <source>
        <dbReference type="Proteomes" id="UP001208570"/>
    </source>
</evidence>
<reference evidence="5" key="1">
    <citation type="journal article" date="2023" name="Mol. Biol. Evol.">
        <title>Third-Generation Sequencing Reveals the Adaptive Role of the Epigenome in Three Deep-Sea Polychaetes.</title>
        <authorList>
            <person name="Perez M."/>
            <person name="Aroh O."/>
            <person name="Sun Y."/>
            <person name="Lan Y."/>
            <person name="Juniper S.K."/>
            <person name="Young C.R."/>
            <person name="Angers B."/>
            <person name="Qian P.Y."/>
        </authorList>
    </citation>
    <scope>NUCLEOTIDE SEQUENCE</scope>
    <source>
        <strain evidence="5">P08H-3</strain>
    </source>
</reference>
<dbReference type="PANTHER" id="PTHR16055:SF2">
    <property type="entry name" value="INTEGRATOR COMPLEX SUBUNIT 10"/>
    <property type="match status" value="1"/>
</dbReference>
<organism evidence="5 6">
    <name type="scientific">Paralvinella palmiformis</name>
    <dbReference type="NCBI Taxonomy" id="53620"/>
    <lineage>
        <taxon>Eukaryota</taxon>
        <taxon>Metazoa</taxon>
        <taxon>Spiralia</taxon>
        <taxon>Lophotrochozoa</taxon>
        <taxon>Annelida</taxon>
        <taxon>Polychaeta</taxon>
        <taxon>Sedentaria</taxon>
        <taxon>Canalipalpata</taxon>
        <taxon>Terebellida</taxon>
        <taxon>Terebelliformia</taxon>
        <taxon>Alvinellidae</taxon>
        <taxon>Paralvinella</taxon>
    </lineage>
</organism>
<dbReference type="GO" id="GO:0016180">
    <property type="term" value="P:snRNA processing"/>
    <property type="evidence" value="ECO:0007669"/>
    <property type="project" value="InterPro"/>
</dbReference>
<accession>A0AAD9KB30</accession>
<evidence type="ECO:0000256" key="1">
    <source>
        <dbReference type="ARBA" id="ARBA00004123"/>
    </source>
</evidence>
<sequence length="405" mass="46428">MASNLISSAHSFGAQWQRLHTLWENISDQTESSQSKQVLYCTTVLLLHCLYKYACQIEPQQFAVPPPGNTASSSVILVEAIKPDSISLSEPMPKKLKRELTPPELTVSASISNAAELTDAFLTAVRCWQLLHSRELLSKEFSKLMQHWQSHTWPWLSDFQIDLLVYQGFYKDALLQLQHKLQQQDTCSQITLARGDLQAACCHYCLGNYAQGCEHVMRVVGCLPVSTEPPTSSPRSLTEGRQVQILSCRESEVFPYCVQLLISSFMEKVFNASMPDDMSLGHMIVLMQYDWSKYEQLFCEVLHKIHQQGHFTYNLFFNYVINIDILEEFAYLKIHEGGRINLDILPTSTKQIVQTRTVTRGVNKGVKQDFQAALEKQVIRSEENIENIIRHFFVDERDLLLHHLM</sequence>
<dbReference type="AlphaFoldDB" id="A0AAD9KB30"/>
<dbReference type="InterPro" id="IPR026164">
    <property type="entry name" value="Int_cplx_su10"/>
</dbReference>
<dbReference type="PANTHER" id="PTHR16055">
    <property type="entry name" value="INTEGRATOR COMPLEX SUBUNIT 10"/>
    <property type="match status" value="1"/>
</dbReference>
<gene>
    <name evidence="5" type="ORF">LSH36_28g03070</name>
</gene>
<evidence type="ECO:0000256" key="4">
    <source>
        <dbReference type="ARBA" id="ARBA00023242"/>
    </source>
</evidence>
<evidence type="ECO:0000256" key="3">
    <source>
        <dbReference type="ARBA" id="ARBA00016811"/>
    </source>
</evidence>
<name>A0AAD9KB30_9ANNE</name>
<comment type="similarity">
    <text evidence="2">Belongs to the Integrator subunit 10 family.</text>
</comment>
<evidence type="ECO:0000313" key="5">
    <source>
        <dbReference type="EMBL" id="KAK2167400.1"/>
    </source>
</evidence>
<dbReference type="Pfam" id="PF21045">
    <property type="entry name" value="INT10"/>
    <property type="match status" value="1"/>
</dbReference>